<proteinExistence type="inferred from homology"/>
<dbReference type="PANTHER" id="PTHR11091">
    <property type="entry name" value="OXIDOREDUCTASE-RELATED"/>
    <property type="match status" value="1"/>
</dbReference>
<dbReference type="InterPro" id="IPR036111">
    <property type="entry name" value="Mal/L-sulfo/L-lacto_DH-like_sf"/>
</dbReference>
<protein>
    <submittedName>
        <fullName evidence="2">Uncharacterized protein</fullName>
    </submittedName>
</protein>
<dbReference type="AlphaFoldDB" id="A0A381ZVE4"/>
<dbReference type="SUPFAM" id="SSF89733">
    <property type="entry name" value="L-sulfolactate dehydrogenase-like"/>
    <property type="match status" value="1"/>
</dbReference>
<feature type="non-terminal residue" evidence="2">
    <location>
        <position position="66"/>
    </location>
</feature>
<dbReference type="InterPro" id="IPR003767">
    <property type="entry name" value="Malate/L-lactate_DH-like"/>
</dbReference>
<comment type="similarity">
    <text evidence="1">Belongs to the LDH2/MDH2 oxidoreductase family.</text>
</comment>
<evidence type="ECO:0000256" key="1">
    <source>
        <dbReference type="ARBA" id="ARBA00006056"/>
    </source>
</evidence>
<organism evidence="2">
    <name type="scientific">marine metagenome</name>
    <dbReference type="NCBI Taxonomy" id="408172"/>
    <lineage>
        <taxon>unclassified sequences</taxon>
        <taxon>metagenomes</taxon>
        <taxon>ecological metagenomes</taxon>
    </lineage>
</organism>
<gene>
    <name evidence="2" type="ORF">METZ01_LOCUS145676</name>
</gene>
<accession>A0A381ZVE4</accession>
<sequence length="66" mass="7006">MRASDADYLADRLVTNDGRCLYSHGSRQLPHYLENLNGGNVNPDPDVQVVSSFGATARVDGDGGLG</sequence>
<dbReference type="GO" id="GO:0016491">
    <property type="term" value="F:oxidoreductase activity"/>
    <property type="evidence" value="ECO:0007669"/>
    <property type="project" value="InterPro"/>
</dbReference>
<name>A0A381ZVE4_9ZZZZ</name>
<dbReference type="EMBL" id="UINC01022689">
    <property type="protein sequence ID" value="SVA92822.1"/>
    <property type="molecule type" value="Genomic_DNA"/>
</dbReference>
<reference evidence="2" key="1">
    <citation type="submission" date="2018-05" db="EMBL/GenBank/DDBJ databases">
        <authorList>
            <person name="Lanie J.A."/>
            <person name="Ng W.-L."/>
            <person name="Kazmierczak K.M."/>
            <person name="Andrzejewski T.M."/>
            <person name="Davidsen T.M."/>
            <person name="Wayne K.J."/>
            <person name="Tettelin H."/>
            <person name="Glass J.I."/>
            <person name="Rusch D."/>
            <person name="Podicherti R."/>
            <person name="Tsui H.-C.T."/>
            <person name="Winkler M.E."/>
        </authorList>
    </citation>
    <scope>NUCLEOTIDE SEQUENCE</scope>
</reference>
<evidence type="ECO:0000313" key="2">
    <source>
        <dbReference type="EMBL" id="SVA92822.1"/>
    </source>
</evidence>
<dbReference type="PANTHER" id="PTHR11091:SF0">
    <property type="entry name" value="MALATE DEHYDROGENASE"/>
    <property type="match status" value="1"/>
</dbReference>
<dbReference type="InterPro" id="IPR043144">
    <property type="entry name" value="Mal/L-sulf/L-lact_DH-like_ah"/>
</dbReference>
<dbReference type="Pfam" id="PF02615">
    <property type="entry name" value="Ldh_2"/>
    <property type="match status" value="1"/>
</dbReference>
<dbReference type="Gene3D" id="1.10.1530.10">
    <property type="match status" value="1"/>
</dbReference>